<feature type="transmembrane region" description="Helical" evidence="11">
    <location>
        <begin position="12"/>
        <end position="29"/>
    </location>
</feature>
<keyword evidence="7 11" id="KW-1133">Transmembrane helix</keyword>
<evidence type="ECO:0000256" key="2">
    <source>
        <dbReference type="ARBA" id="ARBA00022475"/>
    </source>
</evidence>
<keyword evidence="9 11" id="KW-0472">Membrane</keyword>
<keyword evidence="6" id="KW-0067">ATP-binding</keyword>
<evidence type="ECO:0000313" key="14">
    <source>
        <dbReference type="Proteomes" id="UP001169069"/>
    </source>
</evidence>
<gene>
    <name evidence="13" type="ORF">PGH07_06025</name>
</gene>
<comment type="subcellular location">
    <subcellularLocation>
        <location evidence="1">Cell membrane</location>
        <topology evidence="1">Multi-pass membrane protein</topology>
    </subcellularLocation>
</comment>
<feature type="domain" description="Response regulatory" evidence="12">
    <location>
        <begin position="109"/>
        <end position="227"/>
    </location>
</feature>
<dbReference type="EMBL" id="JAQIBD010000002">
    <property type="protein sequence ID" value="MDM5271726.1"/>
    <property type="molecule type" value="Genomic_DNA"/>
</dbReference>
<reference evidence="13" key="1">
    <citation type="submission" date="2023-01" db="EMBL/GenBank/DDBJ databases">
        <title>Sulfurovum sp. zt1-1 genome assembly.</title>
        <authorList>
            <person name="Wang J."/>
        </authorList>
    </citation>
    <scope>NUCLEOTIDE SEQUENCE</scope>
    <source>
        <strain evidence="13">Zt1-1</strain>
    </source>
</reference>
<keyword evidence="2" id="KW-1003">Cell membrane</keyword>
<keyword evidence="4 11" id="KW-0812">Transmembrane</keyword>
<accession>A0ABT7QY80</accession>
<dbReference type="SUPFAM" id="SSF52172">
    <property type="entry name" value="CheY-like"/>
    <property type="match status" value="1"/>
</dbReference>
<evidence type="ECO:0000256" key="7">
    <source>
        <dbReference type="ARBA" id="ARBA00022989"/>
    </source>
</evidence>
<evidence type="ECO:0000256" key="8">
    <source>
        <dbReference type="ARBA" id="ARBA00023012"/>
    </source>
</evidence>
<evidence type="ECO:0000256" key="9">
    <source>
        <dbReference type="ARBA" id="ARBA00023136"/>
    </source>
</evidence>
<name>A0ABT7QY80_9BACT</name>
<evidence type="ECO:0000256" key="4">
    <source>
        <dbReference type="ARBA" id="ARBA00022692"/>
    </source>
</evidence>
<dbReference type="InterPro" id="IPR036641">
    <property type="entry name" value="HPT_dom_sf"/>
</dbReference>
<feature type="modified residue" description="4-aspartylphosphate" evidence="10">
    <location>
        <position position="160"/>
    </location>
</feature>
<dbReference type="Pfam" id="PF00072">
    <property type="entry name" value="Response_reg"/>
    <property type="match status" value="1"/>
</dbReference>
<protein>
    <submittedName>
        <fullName evidence="13">Response regulator</fullName>
    </submittedName>
</protein>
<sequence length="356" mass="40870">MHPSNTSSLLDLVIVVSILLLFLAIYLYVSSKNKRNYTQTETPLSTSAQMKTYVDKTNITPSAYNEISVKYPLSTLPTTEKTLPYTTNKPFEETPNITVDDFYNFKGARLLLVEDNKINQKIFQSVLQKSGILITIANNGQEALNYLYTPDREFDLVLMDISMPEMDGYTCTEKIRANHHFDKLPIITLTAFAMGKEIERMYALGANGYITKPLHIGQLYTVFTTYLGHIQRPVSTLSALKMKGLDIEAGIAMYEGDEELYKQMLREFIVLYGSLIKQMPKWIEEKDYDKVKLNIVKIGSKLHSLGAYELEEAVARMKKFFIYGTEHRIEEFKDVFPEKLNRLIIAMRLYLQGEIL</sequence>
<dbReference type="SUPFAM" id="SSF47226">
    <property type="entry name" value="Histidine-containing phosphotransfer domain, HPT domain"/>
    <property type="match status" value="1"/>
</dbReference>
<organism evidence="13 14">
    <name type="scientific">Sulfurovum zhangzhouensis</name>
    <dbReference type="NCBI Taxonomy" id="3019067"/>
    <lineage>
        <taxon>Bacteria</taxon>
        <taxon>Pseudomonadati</taxon>
        <taxon>Campylobacterota</taxon>
        <taxon>Epsilonproteobacteria</taxon>
        <taxon>Campylobacterales</taxon>
        <taxon>Sulfurovaceae</taxon>
        <taxon>Sulfurovum</taxon>
    </lineage>
</organism>
<dbReference type="SMART" id="SM00448">
    <property type="entry name" value="REC"/>
    <property type="match status" value="1"/>
</dbReference>
<keyword evidence="8" id="KW-0902">Two-component regulatory system</keyword>
<evidence type="ECO:0000256" key="11">
    <source>
        <dbReference type="SAM" id="Phobius"/>
    </source>
</evidence>
<dbReference type="InterPro" id="IPR011006">
    <property type="entry name" value="CheY-like_superfamily"/>
</dbReference>
<evidence type="ECO:0000259" key="12">
    <source>
        <dbReference type="PROSITE" id="PS50110"/>
    </source>
</evidence>
<dbReference type="Proteomes" id="UP001169069">
    <property type="component" value="Unassembled WGS sequence"/>
</dbReference>
<dbReference type="PROSITE" id="PS50110">
    <property type="entry name" value="RESPONSE_REGULATORY"/>
    <property type="match status" value="1"/>
</dbReference>
<dbReference type="Gene3D" id="1.20.120.160">
    <property type="entry name" value="HPT domain"/>
    <property type="match status" value="1"/>
</dbReference>
<dbReference type="CDD" id="cd17546">
    <property type="entry name" value="REC_hyHK_CKI1_RcsC-like"/>
    <property type="match status" value="1"/>
</dbReference>
<keyword evidence="3 10" id="KW-0597">Phosphoprotein</keyword>
<evidence type="ECO:0000313" key="13">
    <source>
        <dbReference type="EMBL" id="MDM5271726.1"/>
    </source>
</evidence>
<evidence type="ECO:0000256" key="1">
    <source>
        <dbReference type="ARBA" id="ARBA00004651"/>
    </source>
</evidence>
<keyword evidence="5" id="KW-0547">Nucleotide-binding</keyword>
<evidence type="ECO:0000256" key="6">
    <source>
        <dbReference type="ARBA" id="ARBA00022840"/>
    </source>
</evidence>
<dbReference type="PANTHER" id="PTHR45339">
    <property type="entry name" value="HYBRID SIGNAL TRANSDUCTION HISTIDINE KINASE J"/>
    <property type="match status" value="1"/>
</dbReference>
<evidence type="ECO:0000256" key="5">
    <source>
        <dbReference type="ARBA" id="ARBA00022741"/>
    </source>
</evidence>
<evidence type="ECO:0000256" key="3">
    <source>
        <dbReference type="ARBA" id="ARBA00022553"/>
    </source>
</evidence>
<dbReference type="InterPro" id="IPR001789">
    <property type="entry name" value="Sig_transdc_resp-reg_receiver"/>
</dbReference>
<dbReference type="RefSeq" id="WP_289413442.1">
    <property type="nucleotide sequence ID" value="NZ_JAQIBD010000002.1"/>
</dbReference>
<proteinExistence type="predicted"/>
<comment type="caution">
    <text evidence="13">The sequence shown here is derived from an EMBL/GenBank/DDBJ whole genome shotgun (WGS) entry which is preliminary data.</text>
</comment>
<dbReference type="Gene3D" id="3.40.50.2300">
    <property type="match status" value="1"/>
</dbReference>
<evidence type="ECO:0000256" key="10">
    <source>
        <dbReference type="PROSITE-ProRule" id="PRU00169"/>
    </source>
</evidence>
<keyword evidence="14" id="KW-1185">Reference proteome</keyword>
<dbReference type="PANTHER" id="PTHR45339:SF1">
    <property type="entry name" value="HYBRID SIGNAL TRANSDUCTION HISTIDINE KINASE J"/>
    <property type="match status" value="1"/>
</dbReference>